<comment type="caution">
    <text evidence="1">The sequence shown here is derived from an EMBL/GenBank/DDBJ whole genome shotgun (WGS) entry which is preliminary data.</text>
</comment>
<proteinExistence type="predicted"/>
<accession>A0A1F7IXP3</accession>
<name>A0A1F7IXP3_9BACT</name>
<evidence type="ECO:0000313" key="1">
    <source>
        <dbReference type="EMBL" id="OGK48117.1"/>
    </source>
</evidence>
<reference evidence="1 2" key="1">
    <citation type="journal article" date="2016" name="Nat. Commun.">
        <title>Thousands of microbial genomes shed light on interconnected biogeochemical processes in an aquifer system.</title>
        <authorList>
            <person name="Anantharaman K."/>
            <person name="Brown C.T."/>
            <person name="Hug L.A."/>
            <person name="Sharon I."/>
            <person name="Castelle C.J."/>
            <person name="Probst A.J."/>
            <person name="Thomas B.C."/>
            <person name="Singh A."/>
            <person name="Wilkins M.J."/>
            <person name="Karaoz U."/>
            <person name="Brodie E.L."/>
            <person name="Williams K.H."/>
            <person name="Hubbard S.S."/>
            <person name="Banfield J.F."/>
        </authorList>
    </citation>
    <scope>NUCLEOTIDE SEQUENCE [LARGE SCALE GENOMIC DNA]</scope>
</reference>
<evidence type="ECO:0000313" key="2">
    <source>
        <dbReference type="Proteomes" id="UP000177141"/>
    </source>
</evidence>
<gene>
    <name evidence="1" type="ORF">A3A93_06620</name>
</gene>
<dbReference type="AlphaFoldDB" id="A0A1F7IXP3"/>
<protein>
    <recommendedName>
        <fullName evidence="3">HEPN domain-containing protein</fullName>
    </recommendedName>
</protein>
<organism evidence="1 2">
    <name type="scientific">Candidatus Roizmanbacteria bacterium RIFCSPLOWO2_01_FULL_38_12</name>
    <dbReference type="NCBI Taxonomy" id="1802061"/>
    <lineage>
        <taxon>Bacteria</taxon>
        <taxon>Candidatus Roizmaniibacteriota</taxon>
    </lineage>
</organism>
<dbReference type="EMBL" id="MGAL01000023">
    <property type="protein sequence ID" value="OGK48117.1"/>
    <property type="molecule type" value="Genomic_DNA"/>
</dbReference>
<evidence type="ECO:0008006" key="3">
    <source>
        <dbReference type="Google" id="ProtNLM"/>
    </source>
</evidence>
<dbReference type="Proteomes" id="UP000177141">
    <property type="component" value="Unassembled WGS sequence"/>
</dbReference>
<sequence>MANGSDLRDISKARLKSVKILMDSKDWHGAAYMLAYALECALKAVTCKTLDLLAYPVNTKYKNIDSYFMTHRFEQLLIVSGLESTFSSRGPSQAWKNWSDFTIEYPGDWPSMRYDAKTIWDATKVKRLYNNLTEPQYGIITIIKRRRKW</sequence>